<evidence type="ECO:0000256" key="5">
    <source>
        <dbReference type="ARBA" id="ARBA00022803"/>
    </source>
</evidence>
<dbReference type="UniPathway" id="UPA00694"/>
<feature type="repeat" description="TPR" evidence="7">
    <location>
        <begin position="387"/>
        <end position="420"/>
    </location>
</feature>
<dbReference type="InterPro" id="IPR019734">
    <property type="entry name" value="TPR_rpt"/>
</dbReference>
<organism evidence="10 11">
    <name type="scientific">Gibbsiella quercinecans</name>
    <dbReference type="NCBI Taxonomy" id="929813"/>
    <lineage>
        <taxon>Bacteria</taxon>
        <taxon>Pseudomonadati</taxon>
        <taxon>Pseudomonadota</taxon>
        <taxon>Gammaproteobacteria</taxon>
        <taxon>Enterobacterales</taxon>
        <taxon>Yersiniaceae</taxon>
        <taxon>Gibbsiella</taxon>
    </lineage>
</organism>
<feature type="domain" description="Cellulose synthase operon C C-terminal" evidence="9">
    <location>
        <begin position="804"/>
        <end position="1133"/>
    </location>
</feature>
<feature type="chain" id="PRO_5012829136" evidence="8">
    <location>
        <begin position="24"/>
        <end position="1155"/>
    </location>
</feature>
<dbReference type="Pfam" id="PF05420">
    <property type="entry name" value="BCSC_C"/>
    <property type="match status" value="1"/>
</dbReference>
<dbReference type="SUPFAM" id="SSF48452">
    <property type="entry name" value="TPR-like"/>
    <property type="match status" value="3"/>
</dbReference>
<dbReference type="Gene3D" id="1.25.40.10">
    <property type="entry name" value="Tetratricopeptide repeat domain"/>
    <property type="match status" value="5"/>
</dbReference>
<keyword evidence="6" id="KW-0135">Cellulose biosynthesis</keyword>
<name>A0A250B0U5_9GAMM</name>
<feature type="signal peptide" evidence="8">
    <location>
        <begin position="1"/>
        <end position="23"/>
    </location>
</feature>
<evidence type="ECO:0000256" key="1">
    <source>
        <dbReference type="ARBA" id="ARBA00003476"/>
    </source>
</evidence>
<evidence type="ECO:0000256" key="8">
    <source>
        <dbReference type="SAM" id="SignalP"/>
    </source>
</evidence>
<dbReference type="InterPro" id="IPR008410">
    <property type="entry name" value="BCSC_C"/>
</dbReference>
<dbReference type="AlphaFoldDB" id="A0A250B0U5"/>
<evidence type="ECO:0000313" key="10">
    <source>
        <dbReference type="EMBL" id="ATA19784.1"/>
    </source>
</evidence>
<dbReference type="GO" id="GO:0030244">
    <property type="term" value="P:cellulose biosynthetic process"/>
    <property type="evidence" value="ECO:0007669"/>
    <property type="project" value="UniProtKB-KW"/>
</dbReference>
<dbReference type="KEGG" id="gqu:AWC35_10830"/>
<reference evidence="10 11" key="1">
    <citation type="submission" date="2016-01" db="EMBL/GenBank/DDBJ databases">
        <authorList>
            <person name="Oliw E.H."/>
        </authorList>
    </citation>
    <scope>NUCLEOTIDE SEQUENCE [LARGE SCALE GENOMIC DNA]</scope>
    <source>
        <strain evidence="10 11">FRB97</strain>
    </source>
</reference>
<keyword evidence="11" id="KW-1185">Reference proteome</keyword>
<evidence type="ECO:0000256" key="2">
    <source>
        <dbReference type="ARBA" id="ARBA00005186"/>
    </source>
</evidence>
<dbReference type="Pfam" id="PF13432">
    <property type="entry name" value="TPR_16"/>
    <property type="match status" value="2"/>
</dbReference>
<sequence length="1155" mass="127343">MAHFSIREWLLPLGLALLPAAQAAPTVAPEQWLLEQVRIGEAGYKHELVQQSLHRLELIDPDNPEVIAARVRLALSQGDAALAQQQLARLNAVAPQSAAYRQAALNLRLVQPAMRQKLQQARLLATAGRLPEAKAAYDELFGGEPPTLDLAVEYWRFAARLPGQTPLAIGKLQALDRQYPGNVQARIVLARLFFSQQQDEQGFAVLRQIAVDPLGRNEAADLWLERIRRMPVSPASAAAYTRFLAVFEQGIQAASARQELARQQAMLADPAFQARLRGLALIDQGSRRSAIPDLQKALAATPDDSALLGALGQAYARIGNRQRALELFRQALAADQSGDFKNKWQSLIKSTGYWLAINEGNQALAANDLARAQRQFQQARQIDGTDAFALVGLGDVAVKRNDDAAAERYYQQALRLTPGNDSAVRALVALYQRRSPQQAIAYIDSLPRAEQQRLRSTLDSLRLGILRQEADALAAQQQWRQAAEKYRLALQLDHNDAWLTYRYAQTLHQLGQPARADAVFRQQVRQRPGDTSWVYAYALYLSSSEREQQALAQLQTLPQAQWDDGMRALAQRLNLQLRIAHAERLRAAGDEAGAIAYLRQQPADSRIDLLLADWALARGEYATALASYQRVLAHEPGNADARLGEVEAYVAAGRQETARQRLQALPAQKTATLNSQRRVANAWRAVGDLDRAAGLFTPLKAAAQQQPPGQDTALVYRDAALLERERGQPAQAQQDFQQAMVASGITPAVPQDNAHYTALTRNAPADDWLKRGIRADAADLYRQQDINVTLGHDYWGSSGTGGISDYQAHDTMLQVDMPLDDGRAFFRTDTVSLDAGRFTTVNGQYSETFGTCATVNCSRGVHQKTTGTSVAAGWKNAAWAADLGTTPMGFEVVDWVGGLSYSGDWRQMGWTLLASRRPISSSLLAFGGARDPNTGTTWGGVRATGVSLSASYDRGGAHGVWADLGAHQLTGKNVEDNLRERLMAGYYYKLINEDNRRATVGLNTMMWHYQRDLSGYSLGQGGYYSPQRYISLGLPVNYRQRTENWSFELGGSLSVSYSKTQNQRRYPLQGLVPASLTDRLTVEEGSASSGIGYTLRAVVERRLTSHWALGAGVDIQQAKDYAPSHALLYLRYSWAGWQGDLDLPPQPLTPYADFK</sequence>
<comment type="pathway">
    <text evidence="2">Glycan metabolism; bacterial cellulose biosynthesis.</text>
</comment>
<dbReference type="InterPro" id="IPR011990">
    <property type="entry name" value="TPR-like_helical_dom_sf"/>
</dbReference>
<dbReference type="PANTHER" id="PTHR12558:SF50">
    <property type="entry name" value="ASSEMBLY CHAPERONE OF RPL4-RELATED"/>
    <property type="match status" value="1"/>
</dbReference>
<dbReference type="PROSITE" id="PS50005">
    <property type="entry name" value="TPR"/>
    <property type="match status" value="2"/>
</dbReference>
<accession>A0A250B0U5</accession>
<dbReference type="GO" id="GO:0051301">
    <property type="term" value="P:cell division"/>
    <property type="evidence" value="ECO:0007669"/>
    <property type="project" value="TreeGrafter"/>
</dbReference>
<dbReference type="EMBL" id="CP014136">
    <property type="protein sequence ID" value="ATA19784.1"/>
    <property type="molecule type" value="Genomic_DNA"/>
</dbReference>
<dbReference type="Pfam" id="PF14559">
    <property type="entry name" value="TPR_19"/>
    <property type="match status" value="2"/>
</dbReference>
<dbReference type="Proteomes" id="UP000217182">
    <property type="component" value="Chromosome"/>
</dbReference>
<keyword evidence="4" id="KW-0677">Repeat</keyword>
<dbReference type="GO" id="GO:0019867">
    <property type="term" value="C:outer membrane"/>
    <property type="evidence" value="ECO:0007669"/>
    <property type="project" value="InterPro"/>
</dbReference>
<dbReference type="SMART" id="SM00028">
    <property type="entry name" value="TPR"/>
    <property type="match status" value="8"/>
</dbReference>
<evidence type="ECO:0000256" key="3">
    <source>
        <dbReference type="ARBA" id="ARBA00022729"/>
    </source>
</evidence>
<evidence type="ECO:0000256" key="7">
    <source>
        <dbReference type="PROSITE-ProRule" id="PRU00339"/>
    </source>
</evidence>
<dbReference type="OrthoDB" id="174989at2"/>
<dbReference type="PANTHER" id="PTHR12558">
    <property type="entry name" value="CELL DIVISION CYCLE 16,23,27"/>
    <property type="match status" value="1"/>
</dbReference>
<dbReference type="RefSeq" id="WP_095846391.1">
    <property type="nucleotide sequence ID" value="NZ_CP014136.1"/>
</dbReference>
<keyword evidence="3 8" id="KW-0732">Signal</keyword>
<evidence type="ECO:0000259" key="9">
    <source>
        <dbReference type="Pfam" id="PF05420"/>
    </source>
</evidence>
<comment type="function">
    <text evidence="1">Required for maximal bacterial cellulose synthesis.</text>
</comment>
<dbReference type="NCBIfam" id="NF008520">
    <property type="entry name" value="PRK11447.1"/>
    <property type="match status" value="1"/>
</dbReference>
<evidence type="ECO:0000256" key="6">
    <source>
        <dbReference type="ARBA" id="ARBA00022916"/>
    </source>
</evidence>
<evidence type="ECO:0000313" key="11">
    <source>
        <dbReference type="Proteomes" id="UP000217182"/>
    </source>
</evidence>
<evidence type="ECO:0000256" key="4">
    <source>
        <dbReference type="ARBA" id="ARBA00022737"/>
    </source>
</evidence>
<gene>
    <name evidence="10" type="ORF">AWC35_10830</name>
</gene>
<protein>
    <submittedName>
        <fullName evidence="10">Cellulose synthase</fullName>
    </submittedName>
</protein>
<keyword evidence="5 7" id="KW-0802">TPR repeat</keyword>
<proteinExistence type="predicted"/>
<feature type="repeat" description="TPR" evidence="7">
    <location>
        <begin position="305"/>
        <end position="338"/>
    </location>
</feature>